<keyword evidence="15" id="KW-1185">Reference proteome</keyword>
<evidence type="ECO:0000256" key="4">
    <source>
        <dbReference type="ARBA" id="ARBA00022676"/>
    </source>
</evidence>
<dbReference type="EC" id="2.4.1.-" evidence="10"/>
<dbReference type="InterPro" id="IPR032421">
    <property type="entry name" value="PMT_4TMC"/>
</dbReference>
<evidence type="ECO:0000256" key="3">
    <source>
        <dbReference type="ARBA" id="ARBA00007222"/>
    </source>
</evidence>
<feature type="transmembrane region" description="Helical" evidence="10">
    <location>
        <begin position="176"/>
        <end position="194"/>
    </location>
</feature>
<sequence>MSALVADDEASRTPSPEPVTPVADPADVARARLLGRPMPTDRLRGWLVTLFVGMLAGIVRFQNLGWPTDKGTPVFDEKHYVPQAWQMLRNSGVEDNPAYELTVHPPLGKTLIAAGEWLFGYNGWGWRFTGALFGVVMVVLVVRIARRLTRSTLLGGIAGVLLIADGVSHLGSRMGMLDIFLAGFVLAAFGCLLLDRDQVRDRLWTASMEGWATESAFGPRLGVRWWRIAGGVLLGLSCGVKWSGMYFIAAFGLLTILFDYTARRTVGVRKPLLGALLRDLIPGLWAFLGIATLAYLSTWLGWFGSEVAIDRHLVETTGGSPWAIAKGAIGSLFQYHDHVLKFHESLVTKSESQHPWESKPWVWPMGLRPMLYYYEGSTTGCGETRCVSATMLIGTPAMWWLSLPMLAWGIWRMFSRLDWRYAAVVTAYLAGYLPWFLNLDRQMYFFYATPMAAFLVLGLTLCLGHLLGKDGDGPERRRTGLLALALYVGLVVANFVWLWPILNGDSITEWRWQAELWLPSWR</sequence>
<dbReference type="OrthoDB" id="9776737at2"/>
<evidence type="ECO:0000256" key="11">
    <source>
        <dbReference type="SAM" id="MobiDB-lite"/>
    </source>
</evidence>
<evidence type="ECO:0000256" key="2">
    <source>
        <dbReference type="ARBA" id="ARBA00004922"/>
    </source>
</evidence>
<comment type="function">
    <text evidence="10">Protein O-mannosyltransferase that catalyzes the transfer of a single mannose residue from a polyprenol phospho-mannosyl lipidic donor to the hydroxyl group of selected serine and threonine residues in acceptor proteins.</text>
</comment>
<keyword evidence="10" id="KW-1003">Cell membrane</keyword>
<feature type="transmembrane region" description="Helical" evidence="10">
    <location>
        <begin position="43"/>
        <end position="61"/>
    </location>
</feature>
<dbReference type="Proteomes" id="UP000239203">
    <property type="component" value="Unassembled WGS sequence"/>
</dbReference>
<keyword evidence="6 10" id="KW-0812">Transmembrane</keyword>
<dbReference type="AlphaFoldDB" id="A0A2S6GYP8"/>
<feature type="domain" description="ArnT-like N-terminal" evidence="12">
    <location>
        <begin position="122"/>
        <end position="256"/>
    </location>
</feature>
<feature type="transmembrane region" description="Helical" evidence="10">
    <location>
        <begin position="283"/>
        <end position="303"/>
    </location>
</feature>
<keyword evidence="8 10" id="KW-0472">Membrane</keyword>
<dbReference type="PANTHER" id="PTHR10050">
    <property type="entry name" value="DOLICHYL-PHOSPHATE-MANNOSE--PROTEIN MANNOSYLTRANSFERASE"/>
    <property type="match status" value="1"/>
</dbReference>
<evidence type="ECO:0000259" key="12">
    <source>
        <dbReference type="Pfam" id="PF02366"/>
    </source>
</evidence>
<keyword evidence="5 10" id="KW-0808">Transferase</keyword>
<feature type="transmembrane region" description="Helical" evidence="10">
    <location>
        <begin position="480"/>
        <end position="502"/>
    </location>
</feature>
<comment type="similarity">
    <text evidence="3 10">Belongs to the glycosyltransferase 39 family.</text>
</comment>
<comment type="caution">
    <text evidence="14">The sequence shown here is derived from an EMBL/GenBank/DDBJ whole genome shotgun (WGS) entry which is preliminary data.</text>
</comment>
<dbReference type="Pfam" id="PF16192">
    <property type="entry name" value="PMT_4TMC"/>
    <property type="match status" value="1"/>
</dbReference>
<proteinExistence type="inferred from homology"/>
<evidence type="ECO:0000256" key="5">
    <source>
        <dbReference type="ARBA" id="ARBA00022679"/>
    </source>
</evidence>
<dbReference type="EMBL" id="PTIX01000002">
    <property type="protein sequence ID" value="PPK70359.1"/>
    <property type="molecule type" value="Genomic_DNA"/>
</dbReference>
<dbReference type="UniPathway" id="UPA00378"/>
<dbReference type="RefSeq" id="WP_104477261.1">
    <property type="nucleotide sequence ID" value="NZ_CP154825.1"/>
</dbReference>
<evidence type="ECO:0000256" key="10">
    <source>
        <dbReference type="RuleBase" id="RU367007"/>
    </source>
</evidence>
<feature type="transmembrane region" description="Helical" evidence="10">
    <location>
        <begin position="124"/>
        <end position="145"/>
    </location>
</feature>
<dbReference type="GO" id="GO:0012505">
    <property type="term" value="C:endomembrane system"/>
    <property type="evidence" value="ECO:0007669"/>
    <property type="project" value="UniProtKB-SubCell"/>
</dbReference>
<dbReference type="PANTHER" id="PTHR10050:SF46">
    <property type="entry name" value="PROTEIN O-MANNOSYL-TRANSFERASE 2"/>
    <property type="match status" value="1"/>
</dbReference>
<keyword evidence="7 10" id="KW-1133">Transmembrane helix</keyword>
<dbReference type="InterPro" id="IPR003342">
    <property type="entry name" value="ArnT-like_N"/>
</dbReference>
<evidence type="ECO:0000256" key="6">
    <source>
        <dbReference type="ARBA" id="ARBA00022692"/>
    </source>
</evidence>
<evidence type="ECO:0000313" key="15">
    <source>
        <dbReference type="Proteomes" id="UP000239203"/>
    </source>
</evidence>
<comment type="subcellular location">
    <subcellularLocation>
        <location evidence="10">Cell membrane</location>
    </subcellularLocation>
    <subcellularLocation>
        <location evidence="1">Endomembrane system</location>
        <topology evidence="1">Multi-pass membrane protein</topology>
    </subcellularLocation>
</comment>
<feature type="transmembrane region" description="Helical" evidence="10">
    <location>
        <begin position="421"/>
        <end position="438"/>
    </location>
</feature>
<feature type="region of interest" description="Disordered" evidence="11">
    <location>
        <begin position="1"/>
        <end position="24"/>
    </location>
</feature>
<gene>
    <name evidence="14" type="ORF">CLV40_102272</name>
</gene>
<dbReference type="Pfam" id="PF02366">
    <property type="entry name" value="PMT"/>
    <property type="match status" value="1"/>
</dbReference>
<feature type="domain" description="Protein O-mannosyl-transferase C-terminal four TM" evidence="13">
    <location>
        <begin position="331"/>
        <end position="521"/>
    </location>
</feature>
<dbReference type="GO" id="GO:0005886">
    <property type="term" value="C:plasma membrane"/>
    <property type="evidence" value="ECO:0007669"/>
    <property type="project" value="UniProtKB-SubCell"/>
</dbReference>
<evidence type="ECO:0000313" key="14">
    <source>
        <dbReference type="EMBL" id="PPK70359.1"/>
    </source>
</evidence>
<feature type="transmembrane region" description="Helical" evidence="10">
    <location>
        <begin position="152"/>
        <end position="170"/>
    </location>
</feature>
<dbReference type="InterPro" id="IPR027005">
    <property type="entry name" value="PMT-like"/>
</dbReference>
<accession>A0A2S6GYP8</accession>
<organism evidence="14 15">
    <name type="scientific">Actinokineospora auranticolor</name>
    <dbReference type="NCBI Taxonomy" id="155976"/>
    <lineage>
        <taxon>Bacteria</taxon>
        <taxon>Bacillati</taxon>
        <taxon>Actinomycetota</taxon>
        <taxon>Actinomycetes</taxon>
        <taxon>Pseudonocardiales</taxon>
        <taxon>Pseudonocardiaceae</taxon>
        <taxon>Actinokineospora</taxon>
    </lineage>
</organism>
<name>A0A2S6GYP8_9PSEU</name>
<evidence type="ECO:0000256" key="8">
    <source>
        <dbReference type="ARBA" id="ARBA00023136"/>
    </source>
</evidence>
<feature type="transmembrane region" description="Helical" evidence="10">
    <location>
        <begin position="444"/>
        <end position="468"/>
    </location>
</feature>
<dbReference type="GO" id="GO:0004169">
    <property type="term" value="F:dolichyl-phosphate-mannose-protein mannosyltransferase activity"/>
    <property type="evidence" value="ECO:0007669"/>
    <property type="project" value="UniProtKB-UniRule"/>
</dbReference>
<evidence type="ECO:0000256" key="9">
    <source>
        <dbReference type="ARBA" id="ARBA00093617"/>
    </source>
</evidence>
<keyword evidence="4 10" id="KW-0328">Glycosyltransferase</keyword>
<protein>
    <recommendedName>
        <fullName evidence="9 10">Polyprenol-phosphate-mannose--protein mannosyltransferase</fullName>
        <ecNumber evidence="10">2.4.1.-</ecNumber>
    </recommendedName>
</protein>
<evidence type="ECO:0000259" key="13">
    <source>
        <dbReference type="Pfam" id="PF16192"/>
    </source>
</evidence>
<reference evidence="14 15" key="1">
    <citation type="submission" date="2018-02" db="EMBL/GenBank/DDBJ databases">
        <title>Genomic Encyclopedia of Archaeal and Bacterial Type Strains, Phase II (KMG-II): from individual species to whole genera.</title>
        <authorList>
            <person name="Goeker M."/>
        </authorList>
    </citation>
    <scope>NUCLEOTIDE SEQUENCE [LARGE SCALE GENOMIC DNA]</scope>
    <source>
        <strain evidence="14 15">YU 961-1</strain>
    </source>
</reference>
<comment type="pathway">
    <text evidence="2 10">Protein modification; protein glycosylation.</text>
</comment>
<evidence type="ECO:0000256" key="1">
    <source>
        <dbReference type="ARBA" id="ARBA00004127"/>
    </source>
</evidence>
<evidence type="ECO:0000256" key="7">
    <source>
        <dbReference type="ARBA" id="ARBA00022989"/>
    </source>
</evidence>